<feature type="domain" description="GST N-terminal" evidence="2">
    <location>
        <begin position="3"/>
        <end position="86"/>
    </location>
</feature>
<dbReference type="GO" id="GO:0004364">
    <property type="term" value="F:glutathione transferase activity"/>
    <property type="evidence" value="ECO:0007669"/>
    <property type="project" value="TreeGrafter"/>
</dbReference>
<reference evidence="4 5" key="1">
    <citation type="submission" date="2020-08" db="EMBL/GenBank/DDBJ databases">
        <title>Genomic Encyclopedia of Type Strains, Phase IV (KMG-IV): sequencing the most valuable type-strain genomes for metagenomic binning, comparative biology and taxonomic classification.</title>
        <authorList>
            <person name="Goeker M."/>
        </authorList>
    </citation>
    <scope>NUCLEOTIDE SEQUENCE [LARGE SCALE GENOMIC DNA]</scope>
    <source>
        <strain evidence="4 5">DSM 18233</strain>
    </source>
</reference>
<accession>A0A840RDY4</accession>
<dbReference type="InterPro" id="IPR005955">
    <property type="entry name" value="GST_Zeta"/>
</dbReference>
<dbReference type="AlphaFoldDB" id="A0A840RDY4"/>
<evidence type="ECO:0000256" key="1">
    <source>
        <dbReference type="ARBA" id="ARBA00010007"/>
    </source>
</evidence>
<proteinExistence type="inferred from homology"/>
<dbReference type="InterPro" id="IPR034330">
    <property type="entry name" value="GST_Zeta_C"/>
</dbReference>
<sequence>MAAGLTLYSYFRSSATWRVRIALHLKGLPYRTVPIHLLRDGGEQHATAYQSLNPEGLVPILQHGDVTLTQSLAIMEYLEEVAPTPPLLPTAAADRARVRALALLVACDIHPVNNLRVLQYLQAGLGVADAAKQAWYQHWVHTGLTALEAQLSRWPVGDFCFGNAPTLADCCLIPQVYNARRFGCDLAAYPRINAIDAHCQTLPAFIAAAPDQQPDAA</sequence>
<comment type="caution">
    <text evidence="4">The sequence shown here is derived from an EMBL/GenBank/DDBJ whole genome shotgun (WGS) entry which is preliminary data.</text>
</comment>
<feature type="domain" description="GST C-terminal" evidence="3">
    <location>
        <begin position="91"/>
        <end position="217"/>
    </location>
</feature>
<dbReference type="GO" id="GO:0016034">
    <property type="term" value="F:maleylacetoacetate isomerase activity"/>
    <property type="evidence" value="ECO:0007669"/>
    <property type="project" value="TreeGrafter"/>
</dbReference>
<dbReference type="PROSITE" id="PS50405">
    <property type="entry name" value="GST_CTER"/>
    <property type="match status" value="1"/>
</dbReference>
<dbReference type="Gene3D" id="3.40.30.10">
    <property type="entry name" value="Glutaredoxin"/>
    <property type="match status" value="1"/>
</dbReference>
<dbReference type="PROSITE" id="PS50404">
    <property type="entry name" value="GST_NTER"/>
    <property type="match status" value="1"/>
</dbReference>
<protein>
    <submittedName>
        <fullName evidence="4">Maleylacetoacetate isomerase</fullName>
    </submittedName>
</protein>
<dbReference type="Gene3D" id="1.20.1050.10">
    <property type="match status" value="1"/>
</dbReference>
<dbReference type="EMBL" id="JACHHN010000002">
    <property type="protein sequence ID" value="MBB5190573.1"/>
    <property type="molecule type" value="Genomic_DNA"/>
</dbReference>
<keyword evidence="5" id="KW-1185">Reference proteome</keyword>
<dbReference type="GO" id="GO:0005737">
    <property type="term" value="C:cytoplasm"/>
    <property type="evidence" value="ECO:0007669"/>
    <property type="project" value="InterPro"/>
</dbReference>
<evidence type="ECO:0000259" key="3">
    <source>
        <dbReference type="PROSITE" id="PS50405"/>
    </source>
</evidence>
<dbReference type="NCBIfam" id="TIGR01262">
    <property type="entry name" value="maiA"/>
    <property type="match status" value="1"/>
</dbReference>
<dbReference type="PANTHER" id="PTHR42673:SF21">
    <property type="entry name" value="GLUTATHIONE S-TRANSFERASE YFCF"/>
    <property type="match status" value="1"/>
</dbReference>
<dbReference type="InterPro" id="IPR034333">
    <property type="entry name" value="GST_Zeta_N"/>
</dbReference>
<dbReference type="Proteomes" id="UP000543030">
    <property type="component" value="Unassembled WGS sequence"/>
</dbReference>
<dbReference type="GO" id="GO:0006559">
    <property type="term" value="P:L-phenylalanine catabolic process"/>
    <property type="evidence" value="ECO:0007669"/>
    <property type="project" value="TreeGrafter"/>
</dbReference>
<gene>
    <name evidence="4" type="ORF">HNQ50_001295</name>
</gene>
<dbReference type="GO" id="GO:0006749">
    <property type="term" value="P:glutathione metabolic process"/>
    <property type="evidence" value="ECO:0007669"/>
    <property type="project" value="TreeGrafter"/>
</dbReference>
<dbReference type="Pfam" id="PF13410">
    <property type="entry name" value="GST_C_2"/>
    <property type="match status" value="1"/>
</dbReference>
<dbReference type="InterPro" id="IPR004045">
    <property type="entry name" value="Glutathione_S-Trfase_N"/>
</dbReference>
<dbReference type="InterPro" id="IPR010987">
    <property type="entry name" value="Glutathione-S-Trfase_C-like"/>
</dbReference>
<dbReference type="RefSeq" id="WP_221303024.1">
    <property type="nucleotide sequence ID" value="NZ_JACHHN010000002.1"/>
</dbReference>
<dbReference type="CDD" id="cd03191">
    <property type="entry name" value="GST_C_Zeta"/>
    <property type="match status" value="1"/>
</dbReference>
<dbReference type="CDD" id="cd03042">
    <property type="entry name" value="GST_N_Zeta"/>
    <property type="match status" value="1"/>
</dbReference>
<dbReference type="SUPFAM" id="SSF47616">
    <property type="entry name" value="GST C-terminal domain-like"/>
    <property type="match status" value="1"/>
</dbReference>
<evidence type="ECO:0000313" key="5">
    <source>
        <dbReference type="Proteomes" id="UP000543030"/>
    </source>
</evidence>
<dbReference type="InterPro" id="IPR036249">
    <property type="entry name" value="Thioredoxin-like_sf"/>
</dbReference>
<evidence type="ECO:0000313" key="4">
    <source>
        <dbReference type="EMBL" id="MBB5190573.1"/>
    </source>
</evidence>
<keyword evidence="4" id="KW-0413">Isomerase</keyword>
<dbReference type="PANTHER" id="PTHR42673">
    <property type="entry name" value="MALEYLACETOACETATE ISOMERASE"/>
    <property type="match status" value="1"/>
</dbReference>
<name>A0A840RDY4_9NEIS</name>
<dbReference type="SFLD" id="SFLDG00358">
    <property type="entry name" value="Main_(cytGST)"/>
    <property type="match status" value="1"/>
</dbReference>
<dbReference type="FunFam" id="1.20.1050.10:FF:000017">
    <property type="entry name" value="Maleylacetoacetate isomerase"/>
    <property type="match status" value="1"/>
</dbReference>
<dbReference type="InterPro" id="IPR036282">
    <property type="entry name" value="Glutathione-S-Trfase_C_sf"/>
</dbReference>
<dbReference type="SFLD" id="SFLDS00019">
    <property type="entry name" value="Glutathione_Transferase_(cytos"/>
    <property type="match status" value="1"/>
</dbReference>
<dbReference type="Pfam" id="PF13409">
    <property type="entry name" value="GST_N_2"/>
    <property type="match status" value="1"/>
</dbReference>
<comment type="similarity">
    <text evidence="1">Belongs to the GST superfamily. Zeta family.</text>
</comment>
<dbReference type="InterPro" id="IPR040079">
    <property type="entry name" value="Glutathione_S-Trfase"/>
</dbReference>
<dbReference type="SUPFAM" id="SSF52833">
    <property type="entry name" value="Thioredoxin-like"/>
    <property type="match status" value="1"/>
</dbReference>
<evidence type="ECO:0000259" key="2">
    <source>
        <dbReference type="PROSITE" id="PS50404"/>
    </source>
</evidence>
<organism evidence="4 5">
    <name type="scientific">Silvimonas terrae</name>
    <dbReference type="NCBI Taxonomy" id="300266"/>
    <lineage>
        <taxon>Bacteria</taxon>
        <taxon>Pseudomonadati</taxon>
        <taxon>Pseudomonadota</taxon>
        <taxon>Betaproteobacteria</taxon>
        <taxon>Neisseriales</taxon>
        <taxon>Chitinibacteraceae</taxon>
        <taxon>Silvimonas</taxon>
    </lineage>
</organism>